<dbReference type="GO" id="GO:0003676">
    <property type="term" value="F:nucleic acid binding"/>
    <property type="evidence" value="ECO:0007669"/>
    <property type="project" value="InterPro"/>
</dbReference>
<dbReference type="InterPro" id="IPR027417">
    <property type="entry name" value="P-loop_NTPase"/>
</dbReference>
<dbReference type="SUPFAM" id="SSF52540">
    <property type="entry name" value="P-loop containing nucleoside triphosphate hydrolases"/>
    <property type="match status" value="4"/>
</dbReference>
<dbReference type="GO" id="GO:0004386">
    <property type="term" value="F:helicase activity"/>
    <property type="evidence" value="ECO:0007669"/>
    <property type="project" value="UniProtKB-KW"/>
</dbReference>
<dbReference type="Gene3D" id="3.40.50.300">
    <property type="entry name" value="P-loop containing nucleotide triphosphate hydrolases"/>
    <property type="match status" value="4"/>
</dbReference>
<gene>
    <name evidence="8" type="ORF">J8273_3500</name>
</gene>
<dbReference type="SUPFAM" id="SSF158702">
    <property type="entry name" value="Sec63 N-terminal domain-like"/>
    <property type="match status" value="2"/>
</dbReference>
<reference evidence="8" key="1">
    <citation type="submission" date="2021-05" db="EMBL/GenBank/DDBJ databases">
        <title>A free-living protist that lacks canonical eukaryotic 1 DNA replication and segregation systems.</title>
        <authorList>
            <person name="Salas-Leiva D.E."/>
            <person name="Tromer E.C."/>
            <person name="Curtis B.A."/>
            <person name="Jerlstrom-Hultqvist J."/>
            <person name="Kolisko M."/>
            <person name="Yi Z."/>
            <person name="Salas-Leiva J.S."/>
            <person name="Gallot-Lavallee L."/>
            <person name="Kops G.J.P.L."/>
            <person name="Archibald J.M."/>
            <person name="Simpson A.G.B."/>
            <person name="Roger A.J."/>
        </authorList>
    </citation>
    <scope>NUCLEOTIDE SEQUENCE</scope>
    <source>
        <strain evidence="8">BICM</strain>
    </source>
</reference>
<accession>A0A8J6B394</accession>
<protein>
    <submittedName>
        <fullName evidence="8">Activating signal cointegrator 1 complex subunit 3 ASCC3</fullName>
    </submittedName>
</protein>
<dbReference type="InterPro" id="IPR050474">
    <property type="entry name" value="Hel308_SKI2-like"/>
</dbReference>
<dbReference type="InterPro" id="IPR014756">
    <property type="entry name" value="Ig_E-set"/>
</dbReference>
<dbReference type="PROSITE" id="PS51192">
    <property type="entry name" value="HELICASE_ATP_BIND_1"/>
    <property type="match status" value="2"/>
</dbReference>
<dbReference type="SUPFAM" id="SSF81296">
    <property type="entry name" value="E set domains"/>
    <property type="match status" value="1"/>
</dbReference>
<dbReference type="InterPro" id="IPR004179">
    <property type="entry name" value="Sec63-dom"/>
</dbReference>
<dbReference type="PROSITE" id="PS51194">
    <property type="entry name" value="HELICASE_CTER"/>
    <property type="match status" value="2"/>
</dbReference>
<dbReference type="Pfam" id="PF00271">
    <property type="entry name" value="Helicase_C"/>
    <property type="match status" value="2"/>
</dbReference>
<dbReference type="PANTHER" id="PTHR47961:SF13">
    <property type="entry name" value="ACTIVATING SIGNAL COINTEGRATOR 1 COMPLEX SUBUNIT 3"/>
    <property type="match status" value="1"/>
</dbReference>
<dbReference type="SMART" id="SM00382">
    <property type="entry name" value="AAA"/>
    <property type="match status" value="2"/>
</dbReference>
<feature type="domain" description="Helicase C-terminal" evidence="7">
    <location>
        <begin position="412"/>
        <end position="604"/>
    </location>
</feature>
<evidence type="ECO:0000256" key="2">
    <source>
        <dbReference type="ARBA" id="ARBA00022801"/>
    </source>
</evidence>
<dbReference type="SMART" id="SM00973">
    <property type="entry name" value="Sec63"/>
    <property type="match status" value="2"/>
</dbReference>
<feature type="domain" description="Helicase ATP-binding" evidence="6">
    <location>
        <begin position="193"/>
        <end position="369"/>
    </location>
</feature>
<dbReference type="FunFam" id="3.40.50.300:FF:003287">
    <property type="entry name" value="U5 small nuclear ribonucleoprotein 200 kDa helicase"/>
    <property type="match status" value="1"/>
</dbReference>
<evidence type="ECO:0000256" key="5">
    <source>
        <dbReference type="SAM" id="MobiDB-lite"/>
    </source>
</evidence>
<evidence type="ECO:0000259" key="7">
    <source>
        <dbReference type="PROSITE" id="PS51194"/>
    </source>
</evidence>
<dbReference type="Pfam" id="PF00270">
    <property type="entry name" value="DEAD"/>
    <property type="match status" value="2"/>
</dbReference>
<dbReference type="InterPro" id="IPR011545">
    <property type="entry name" value="DEAD/DEAH_box_helicase_dom"/>
</dbReference>
<dbReference type="GO" id="GO:0005524">
    <property type="term" value="F:ATP binding"/>
    <property type="evidence" value="ECO:0007669"/>
    <property type="project" value="UniProtKB-KW"/>
</dbReference>
<evidence type="ECO:0000259" key="6">
    <source>
        <dbReference type="PROSITE" id="PS51192"/>
    </source>
</evidence>
<dbReference type="Proteomes" id="UP000717585">
    <property type="component" value="Unassembled WGS sequence"/>
</dbReference>
<feature type="compositionally biased region" description="Basic and acidic residues" evidence="5">
    <location>
        <begin position="101"/>
        <end position="120"/>
    </location>
</feature>
<dbReference type="InterPro" id="IPR036390">
    <property type="entry name" value="WH_DNA-bd_sf"/>
</dbReference>
<feature type="region of interest" description="Disordered" evidence="5">
    <location>
        <begin position="101"/>
        <end position="121"/>
    </location>
</feature>
<keyword evidence="3" id="KW-0347">Helicase</keyword>
<dbReference type="InterPro" id="IPR035892">
    <property type="entry name" value="C2_domain_sf"/>
</dbReference>
<dbReference type="InterPro" id="IPR003593">
    <property type="entry name" value="AAA+_ATPase"/>
</dbReference>
<dbReference type="SMART" id="SM00490">
    <property type="entry name" value="HELICc"/>
    <property type="match status" value="2"/>
</dbReference>
<dbReference type="InterPro" id="IPR001650">
    <property type="entry name" value="Helicase_C-like"/>
</dbReference>
<dbReference type="SMART" id="SM00487">
    <property type="entry name" value="DEXDc"/>
    <property type="match status" value="2"/>
</dbReference>
<dbReference type="Gene3D" id="1.10.10.10">
    <property type="entry name" value="Winged helix-like DNA-binding domain superfamily/Winged helix DNA-binding domain"/>
    <property type="match status" value="2"/>
</dbReference>
<dbReference type="SUPFAM" id="SSF46785">
    <property type="entry name" value="Winged helix' DNA-binding domain"/>
    <property type="match status" value="1"/>
</dbReference>
<dbReference type="Gene3D" id="2.60.40.150">
    <property type="entry name" value="C2 domain"/>
    <property type="match status" value="1"/>
</dbReference>
<feature type="domain" description="Helicase ATP-binding" evidence="6">
    <location>
        <begin position="1091"/>
        <end position="1267"/>
    </location>
</feature>
<dbReference type="FunFam" id="1.10.10.10:FF:000024">
    <property type="entry name" value="U5 small nuclear ribonucleoprotein helicase"/>
    <property type="match status" value="1"/>
</dbReference>
<dbReference type="OrthoDB" id="5575at2759"/>
<organism evidence="8 9">
    <name type="scientific">Carpediemonas membranifera</name>
    <dbReference type="NCBI Taxonomy" id="201153"/>
    <lineage>
        <taxon>Eukaryota</taxon>
        <taxon>Metamonada</taxon>
        <taxon>Carpediemonas-like organisms</taxon>
        <taxon>Carpediemonas</taxon>
    </lineage>
</organism>
<keyword evidence="9" id="KW-1185">Reference proteome</keyword>
<keyword evidence="1" id="KW-0547">Nucleotide-binding</keyword>
<dbReference type="EMBL" id="JAHDYR010000025">
    <property type="protein sequence ID" value="KAG9393364.1"/>
    <property type="molecule type" value="Genomic_DNA"/>
</dbReference>
<evidence type="ECO:0000256" key="4">
    <source>
        <dbReference type="ARBA" id="ARBA00022840"/>
    </source>
</evidence>
<dbReference type="InterPro" id="IPR057842">
    <property type="entry name" value="WH_MER3"/>
</dbReference>
<evidence type="ECO:0000313" key="9">
    <source>
        <dbReference type="Proteomes" id="UP000717585"/>
    </source>
</evidence>
<evidence type="ECO:0000256" key="3">
    <source>
        <dbReference type="ARBA" id="ARBA00022806"/>
    </source>
</evidence>
<dbReference type="CDD" id="cd18795">
    <property type="entry name" value="SF2_C_Ski2"/>
    <property type="match status" value="2"/>
</dbReference>
<sequence>MELYKLLSPLFGTTAFDDQTLYEAVMSILQSPATDDAIGGQLLDLLGFEAIELIPQIVSKRVQFIRASRIEISETVGTIATHCKVVSKKDKKLTQTELRRKNDAERELEDRINADEEPPKRLGGLAGGVNKIMLPAGSATDDTPEKTIFTIPASVPASNSDRLLPVDEVFPPEMVACFQNVTTLNRVQSAVYDKVFLSSENVLLSAPTSTGKTFVALMAILETYKRHAGEPFKVVYIAPMKALAAEIVAKFSAQLSPLGLKVREYTGDMSLTAAELAETTVIVSTPEKWDVQTRKSSLDDPVDELALMILDEVHLLGEDRGPVVESVVMRTQRYLDIRQHRVRFVGLSATLPNYRDVAEFLRVPASHCLHFDMTYRPVPLARTFVGLKAAGDRPLASSKSGENYIDDVCFDFVKQALKDGKQVIVFVHSRNGTIQTAQTMYRLAAKAHMANELTNHLRADAKSASLTQKMNHNQLRTLAASGVGFHHAGLLRRDRNLVEEVFTRGGMRVLVSTATLAWGVNLPAHTVIIKGTELYTDGGWRNIGVLDVEQIFGRAGRPQFDASGRGVLITKRDQLEPYLQRLLHKVPIESSMMATLHNHLNAAIVLGTVSSLNEATAWVGDSFMAVRMRSNPQHYGIESVTDSNGRLDQGKYQMELHACMSRVVENLNQWRVVRYNRRTGSLGITSLGRIASHYYVNCDTVFEFAEMFQLTNEPEEIATHYAAINNGLLASQHEKVTSVSFTELTAEESRLHSQLALTHERMIHEFSRSREFESLRVRQDEVKDLTKLAKECPFPVGDVQDPESRAKVSALLQAAVSGKQLTHSAHSLMCDQNLIMLSASRIFRAIFEIAITRRNPIVAERTLELCLSTDRLSWFFNSPLRPWVGTHGVTRGAVMGLEKKKMPLDQLRTLSASSVEKLLDIGVKPAQAVVRMAHAIPWIDVTARIVPVTSSIIRLTLTIVPDFTWHRALGHGQAWWVWVSHPTAYEIVFSERVSVSERDVAAGKPVKVETLLLAAGTLPPEYELYWSSDSMPGVNSRQSIDLTPIRMPTTVSVQTPLLRLAPLSTMALHNDAFRKLYSFDFFNPAQTQTFHSLYHTDDSVLVGVGTGSGKTVMAELAILRMLRQSSDAKAIYIAPMRSLTRERLSDWKTRFGKALPGVKIVELTGEAKASQRAVQDARIIVTTPEKYDGLTRRWTTGSFVRSVALIIIDELHLLASNRGPVLESILVRTQMMARSTGEKIRVVGLTTPISNAYDVGAWLGVPERTIFNFPPAMRPVPCQLHVHGFPDRHYCPRMKSMNRPTFAAIQIHSPDKPVIVFVSSRRQTRLTAYDLISFKASDFSSTWTDPGYDMSPDLEIITDPDLMACLPYGVGIHHAGLPASDRAVVERLFRDQKIRVLVTTSTLAWGVNLPAYMVVVKGCKYFDAHNGGWEDFTITEVMQMVGRAGRQQYFSNSCVAVVLCHSPMKEFYTRFLSETFPLESELVRQHDHLADTLNAELVTGAIKPTVQGCLAWLDMTFLARRMRQNPAYYLEGQTGVESSINQLIETNIDDLVASGCLVRDDARLTPTDASAIASHYYLSHRTIRLWEKARTSGSFDTMTMEDLLWLVSCSHEFSELPVRHEEDEQMARIAPSFRFPFPGQEWESPFTKTFLLLQYVLTPRSRRPTLPVEDFFLDLHSIQDQLGRVLAALFTYLSALVSSKAALSVVMLTQAIYNEVWWDSDPRDCLRPLTPGRLPAWPKLIHQAKHESRGRLKRFDDDDFRKLRQMPEFTVEVESFAHDRPREIAIPIHIKARGGDGPWHLVLFDGAEPVGVTAVPVGKRVTVCCEMAGEFEYDTTLRWELRPPALGMDVEGAVSMAR</sequence>
<dbReference type="InterPro" id="IPR014001">
    <property type="entry name" value="Helicase_ATP-bd"/>
</dbReference>
<dbReference type="Pfam" id="PF02889">
    <property type="entry name" value="Sec63"/>
    <property type="match status" value="2"/>
</dbReference>
<dbReference type="PIRSF" id="PIRSF039073">
    <property type="entry name" value="BRR2"/>
    <property type="match status" value="1"/>
</dbReference>
<comment type="caution">
    <text evidence="8">The sequence shown here is derived from an EMBL/GenBank/DDBJ whole genome shotgun (WGS) entry which is preliminary data.</text>
</comment>
<name>A0A8J6B394_9EUKA</name>
<proteinExistence type="predicted"/>
<keyword evidence="2" id="KW-0378">Hydrolase</keyword>
<keyword evidence="4" id="KW-0067">ATP-binding</keyword>
<dbReference type="Pfam" id="PF23445">
    <property type="entry name" value="WHD_SNRNP200"/>
    <property type="match status" value="2"/>
</dbReference>
<dbReference type="Gene3D" id="1.10.3380.10">
    <property type="entry name" value="Sec63 N-terminal domain-like domain"/>
    <property type="match status" value="2"/>
</dbReference>
<evidence type="ECO:0000313" key="8">
    <source>
        <dbReference type="EMBL" id="KAG9393364.1"/>
    </source>
</evidence>
<dbReference type="PANTHER" id="PTHR47961">
    <property type="entry name" value="DNA POLYMERASE THETA, PUTATIVE (AFU_ORTHOLOGUE AFUA_1G05260)-RELATED"/>
    <property type="match status" value="1"/>
</dbReference>
<dbReference type="GO" id="GO:0016787">
    <property type="term" value="F:hydrolase activity"/>
    <property type="evidence" value="ECO:0007669"/>
    <property type="project" value="UniProtKB-KW"/>
</dbReference>
<dbReference type="InterPro" id="IPR036388">
    <property type="entry name" value="WH-like_DNA-bd_sf"/>
</dbReference>
<feature type="domain" description="Helicase C-terminal" evidence="7">
    <location>
        <begin position="1299"/>
        <end position="1497"/>
    </location>
</feature>
<evidence type="ECO:0000256" key="1">
    <source>
        <dbReference type="ARBA" id="ARBA00022741"/>
    </source>
</evidence>